<gene>
    <name evidence="4" type="ORF">ACFOW7_05650</name>
</gene>
<dbReference type="Proteomes" id="UP001595791">
    <property type="component" value="Unassembled WGS sequence"/>
</dbReference>
<evidence type="ECO:0000256" key="1">
    <source>
        <dbReference type="PROSITE-ProRule" id="PRU00339"/>
    </source>
</evidence>
<evidence type="ECO:0000259" key="3">
    <source>
        <dbReference type="Pfam" id="PF24604"/>
    </source>
</evidence>
<evidence type="ECO:0000313" key="4">
    <source>
        <dbReference type="EMBL" id="MFC4158844.1"/>
    </source>
</evidence>
<dbReference type="InterPro" id="IPR057306">
    <property type="entry name" value="B-barrel_PelB_C"/>
</dbReference>
<feature type="repeat" description="TPR" evidence="1">
    <location>
        <begin position="647"/>
        <end position="680"/>
    </location>
</feature>
<dbReference type="PROSITE" id="PS50005">
    <property type="entry name" value="TPR"/>
    <property type="match status" value="1"/>
</dbReference>
<feature type="region of interest" description="Disordered" evidence="2">
    <location>
        <begin position="1145"/>
        <end position="1167"/>
    </location>
</feature>
<accession>A0ABV8ML25</accession>
<evidence type="ECO:0000256" key="2">
    <source>
        <dbReference type="SAM" id="MobiDB-lite"/>
    </source>
</evidence>
<dbReference type="InterPro" id="IPR011990">
    <property type="entry name" value="TPR-like_helical_dom_sf"/>
</dbReference>
<dbReference type="InterPro" id="IPR019734">
    <property type="entry name" value="TPR_rpt"/>
</dbReference>
<feature type="domain" description="PelB C-terminal" evidence="3">
    <location>
        <begin position="946"/>
        <end position="1265"/>
    </location>
</feature>
<dbReference type="Pfam" id="PF13429">
    <property type="entry name" value="TPR_15"/>
    <property type="match status" value="1"/>
</dbReference>
<comment type="caution">
    <text evidence="4">The sequence shown here is derived from an EMBL/GenBank/DDBJ whole genome shotgun (WGS) entry which is preliminary data.</text>
</comment>
<dbReference type="Pfam" id="PF24604">
    <property type="entry name" value="B-barrel_PelB_C"/>
    <property type="match status" value="1"/>
</dbReference>
<dbReference type="Gene3D" id="1.25.40.10">
    <property type="entry name" value="Tetratricopeptide repeat domain"/>
    <property type="match status" value="3"/>
</dbReference>
<organism evidence="4 5">
    <name type="scientific">Chitinimonas lacunae</name>
    <dbReference type="NCBI Taxonomy" id="1963018"/>
    <lineage>
        <taxon>Bacteria</taxon>
        <taxon>Pseudomonadati</taxon>
        <taxon>Pseudomonadota</taxon>
        <taxon>Betaproteobacteria</taxon>
        <taxon>Neisseriales</taxon>
        <taxon>Chitinibacteraceae</taxon>
        <taxon>Chitinimonas</taxon>
    </lineage>
</organism>
<name>A0ABV8ML25_9NEIS</name>
<evidence type="ECO:0000313" key="5">
    <source>
        <dbReference type="Proteomes" id="UP001595791"/>
    </source>
</evidence>
<keyword evidence="5" id="KW-1185">Reference proteome</keyword>
<proteinExistence type="predicted"/>
<sequence>MPPSDSNSAARLDLARGTAPVPRDRLFPPTTVLALAAAVAGALALIFPRSQELSAIAAQARTNELSLQYLRNLVRASPTDSELQWLLAEQELSLGHYHVARGIVGAAREHADRTEHRRADLLLLRAAIAERDRTDPGRRTVARDQALRQEIRQLLDRLLAPGEWSYESLDLLLREILRDPAGESLLDQLYQRLERDRRASAEDCERVGQRLLAVGQPRQAARFLLLAEQRAASPAERRRLLLAGLQALQAANAYSELAQVLAQPLERFGDDQALWQQLTRMALAVGRPDLAERFIKRALRMALLRRYQAERLQFAALGGPVSGGQLVKVATGEPAATFDDALYLLGYQVFLANRNLDDAYLLARAAVQARPDDRAWRTRLAQVTRWLNRPDESLRHWLDAARLGEPTAWEEIRVLSVQTLDPVLKREALETLLRSGHASGEALDQLVAAYDANGQPEQAIQLLRQQYGKQREKKLLDRLAQYQRWIGDISGAEETYRLEWKDFGLDPVLAQKLAQVLLQTRRPEAAFEVLDSLARDTGQTPPPPFWKFYGELALMLQRPEAARHGYRQALAVEEPALADLLAYYSLSRESDPTEARRAAWLGWQRHRHPVLLLGWLELGQAAGDWSELERFFASQTTEAQTLMAQQPRYWLIRAQTALQGGRLRQARDDYRTALRLDPGNNGLRAGYLWMMVDSRNLSELNQLVENWREAARHDRQLGQAMGAALLALGRPMEARDYYRAELRRMRAARQEPDRLWLTTYAEILTQANQPESAKRVRQALWQQLRQAARDNPQRFLRTPDELERLAQLALSESAGDAQSAIFRTLLRERSQDENEAVARAELLLNWQLVQEKFDPAHYAMWLRQARGLSTPAYLSMLTALNRDDTEQIGQLLLRQQDAVSVYDRVYAARALGRLGEERAWVAAALTARPDDEILQQQFQEAFWRRTGRLALAAESNRRGPLESGSHRIELLFPYSAHGRLELAVRDERQRNRDPLALGAVPVRDRRYALAFGHGGASYQWRLEAERREARERFGSLLLEANWQAQRDLGLRLALGQRRPADDSVALRVAGRRDHGSLGLDLRLGRREYLRVDYQDSRFETQSGRPLGRGRQLTWEAGYRLRLDPPDLGIRLSGSDARYRHDGEVPPGYLDLIPRRPEPQQEPEPEGRPFLPFFLPQSGRQYQLSVGFNETESTGYRRALTAFGSAGLVYHERSGAGYEARLGISGSLFGAMPNGVDRLSFYLLQSRGARAGSRDLTRQIGLQWQYWFDKPALR</sequence>
<dbReference type="SUPFAM" id="SSF48452">
    <property type="entry name" value="TPR-like"/>
    <property type="match status" value="1"/>
</dbReference>
<keyword evidence="1" id="KW-0802">TPR repeat</keyword>
<reference evidence="5" key="1">
    <citation type="journal article" date="2019" name="Int. J. Syst. Evol. Microbiol.">
        <title>The Global Catalogue of Microorganisms (GCM) 10K type strain sequencing project: providing services to taxonomists for standard genome sequencing and annotation.</title>
        <authorList>
            <consortium name="The Broad Institute Genomics Platform"/>
            <consortium name="The Broad Institute Genome Sequencing Center for Infectious Disease"/>
            <person name="Wu L."/>
            <person name="Ma J."/>
        </authorList>
    </citation>
    <scope>NUCLEOTIDE SEQUENCE [LARGE SCALE GENOMIC DNA]</scope>
    <source>
        <strain evidence="5">LMG 29894</strain>
    </source>
</reference>
<dbReference type="EMBL" id="JBHSBU010000001">
    <property type="protein sequence ID" value="MFC4158844.1"/>
    <property type="molecule type" value="Genomic_DNA"/>
</dbReference>
<dbReference type="SMART" id="SM00028">
    <property type="entry name" value="TPR"/>
    <property type="match status" value="2"/>
</dbReference>
<dbReference type="RefSeq" id="WP_378161954.1">
    <property type="nucleotide sequence ID" value="NZ_JBHSBU010000001.1"/>
</dbReference>
<protein>
    <submittedName>
        <fullName evidence="4">Tetratricopeptide repeat protein</fullName>
    </submittedName>
</protein>